<dbReference type="EMBL" id="JAOQJQ010000005">
    <property type="protein sequence ID" value="MCU6763128.1"/>
    <property type="molecule type" value="Genomic_DNA"/>
</dbReference>
<evidence type="ECO:0000313" key="1">
    <source>
        <dbReference type="EMBL" id="MCU6763128.1"/>
    </source>
</evidence>
<name>A0ABT2TLP1_9FIRM</name>
<dbReference type="PANTHER" id="PTHR46246:SF1">
    <property type="entry name" value="GUANOSINE-3',5'-BIS(DIPHOSPHATE) 3'-PYROPHOSPHOHYDROLASE MESH1"/>
    <property type="match status" value="1"/>
</dbReference>
<gene>
    <name evidence="1" type="ORF">OCV88_12465</name>
</gene>
<dbReference type="InterPro" id="IPR052194">
    <property type="entry name" value="MESH1"/>
</dbReference>
<dbReference type="SUPFAM" id="SSF109604">
    <property type="entry name" value="HD-domain/PDEase-like"/>
    <property type="match status" value="1"/>
</dbReference>
<sequence length="147" mass="16720">MIYTDMTKKALKLCFEAHKDQTDQTGMPYVFHPFYLAEQMEGEVTVAVALLHDVVEDSGYTLEDLKDMGFSDQVLEAVGLLTHEKGVPYMDYVAEIKKNPAARAVKLADLAHNSDVTRFSKDDGIPQEKKDWWAEKYSRARALLEDM</sequence>
<organism evidence="1 2">
    <name type="scientific">Brotonthovivens ammoniilytica</name>
    <dbReference type="NCBI Taxonomy" id="2981725"/>
    <lineage>
        <taxon>Bacteria</taxon>
        <taxon>Bacillati</taxon>
        <taxon>Bacillota</taxon>
        <taxon>Clostridia</taxon>
        <taxon>Lachnospirales</taxon>
        <taxon>Lachnospiraceae</taxon>
        <taxon>Brotonthovivens</taxon>
    </lineage>
</organism>
<dbReference type="Gene3D" id="1.10.3210.10">
    <property type="entry name" value="Hypothetical protein af1432"/>
    <property type="match status" value="1"/>
</dbReference>
<dbReference type="RefSeq" id="WP_158425772.1">
    <property type="nucleotide sequence ID" value="NZ_JAOQJQ010000005.1"/>
</dbReference>
<dbReference type="Proteomes" id="UP001652442">
    <property type="component" value="Unassembled WGS sequence"/>
</dbReference>
<proteinExistence type="predicted"/>
<protein>
    <submittedName>
        <fullName evidence="1">Bifunctional (P)ppGpp synthetase/guanosine-3',5'-bis(Diphosphate) 3'-pyrophosphohydrolase</fullName>
    </submittedName>
</protein>
<reference evidence="1 2" key="1">
    <citation type="journal article" date="2021" name="ISME Commun">
        <title>Automated analysis of genomic sequences facilitates high-throughput and comprehensive description of bacteria.</title>
        <authorList>
            <person name="Hitch T.C.A."/>
        </authorList>
    </citation>
    <scope>NUCLEOTIDE SEQUENCE [LARGE SCALE GENOMIC DNA]</scope>
    <source>
        <strain evidence="1 2">Sanger_109</strain>
    </source>
</reference>
<keyword evidence="2" id="KW-1185">Reference proteome</keyword>
<accession>A0ABT2TLP1</accession>
<dbReference type="PANTHER" id="PTHR46246">
    <property type="entry name" value="GUANOSINE-3',5'-BIS(DIPHOSPHATE) 3'-PYROPHOSPHOHYDROLASE MESH1"/>
    <property type="match status" value="1"/>
</dbReference>
<evidence type="ECO:0000313" key="2">
    <source>
        <dbReference type="Proteomes" id="UP001652442"/>
    </source>
</evidence>
<comment type="caution">
    <text evidence="1">The sequence shown here is derived from an EMBL/GenBank/DDBJ whole genome shotgun (WGS) entry which is preliminary data.</text>
</comment>